<dbReference type="OMA" id="DDLWHLK"/>
<comment type="cofactor">
    <cofactor evidence="1 10">
        <name>a divalent metal cation</name>
        <dbReference type="ChEBI" id="CHEBI:60240"/>
    </cofactor>
</comment>
<dbReference type="NCBIfam" id="TIGR00111">
    <property type="entry name" value="pelota"/>
    <property type="match status" value="1"/>
</dbReference>
<dbReference type="VEuPathDB" id="AmoebaDB:NAEGRDRAFT_77878"/>
<dbReference type="Proteomes" id="UP000006671">
    <property type="component" value="Unassembled WGS sequence"/>
</dbReference>
<keyword evidence="4 10" id="KW-0963">Cytoplasm</keyword>
<evidence type="ECO:0000256" key="8">
    <source>
        <dbReference type="ARBA" id="ARBA00023254"/>
    </source>
</evidence>
<dbReference type="GO" id="GO:1990533">
    <property type="term" value="C:Dom34-Hbs1 complex"/>
    <property type="evidence" value="ECO:0007669"/>
    <property type="project" value="UniProtKB-ARBA"/>
</dbReference>
<dbReference type="PANTHER" id="PTHR10853">
    <property type="entry name" value="PELOTA"/>
    <property type="match status" value="1"/>
</dbReference>
<name>D2UZ11_NAEGR</name>
<dbReference type="Pfam" id="PF26356">
    <property type="entry name" value="Pelota_N"/>
    <property type="match status" value="1"/>
</dbReference>
<dbReference type="InterPro" id="IPR029064">
    <property type="entry name" value="Ribosomal_eL30-like_sf"/>
</dbReference>
<evidence type="ECO:0000256" key="1">
    <source>
        <dbReference type="ARBA" id="ARBA00001968"/>
    </source>
</evidence>
<dbReference type="SMART" id="SM01194">
    <property type="entry name" value="eRF1_1"/>
    <property type="match status" value="1"/>
</dbReference>
<keyword evidence="13" id="KW-1185">Reference proteome</keyword>
<dbReference type="KEGG" id="ngr:NAEGRDRAFT_77878"/>
<dbReference type="GO" id="GO:0051321">
    <property type="term" value="P:meiotic cell cycle"/>
    <property type="evidence" value="ECO:0007669"/>
    <property type="project" value="UniProtKB-KW"/>
</dbReference>
<dbReference type="GO" id="GO:0032790">
    <property type="term" value="P:ribosome disassembly"/>
    <property type="evidence" value="ECO:0007669"/>
    <property type="project" value="TreeGrafter"/>
</dbReference>
<dbReference type="InterPro" id="IPR042226">
    <property type="entry name" value="eFR1_2_sf"/>
</dbReference>
<evidence type="ECO:0000256" key="7">
    <source>
        <dbReference type="ARBA" id="ARBA00022776"/>
    </source>
</evidence>
<dbReference type="InterPro" id="IPR058547">
    <property type="entry name" value="Pelota_N"/>
</dbReference>
<keyword evidence="6 10" id="KW-0479">Metal-binding</keyword>
<dbReference type="GO" id="GO:0070481">
    <property type="term" value="P:nuclear-transcribed mRNA catabolic process, non-stop decay"/>
    <property type="evidence" value="ECO:0007669"/>
    <property type="project" value="InterPro"/>
</dbReference>
<evidence type="ECO:0000259" key="11">
    <source>
        <dbReference type="SMART" id="SM01194"/>
    </source>
</evidence>
<keyword evidence="9" id="KW-0131">Cell cycle</keyword>
<dbReference type="InterPro" id="IPR005141">
    <property type="entry name" value="eRF1_2"/>
</dbReference>
<keyword evidence="8" id="KW-0469">Meiosis</keyword>
<dbReference type="GO" id="GO:0070966">
    <property type="term" value="P:nuclear-transcribed mRNA catabolic process, no-go decay"/>
    <property type="evidence" value="ECO:0007669"/>
    <property type="project" value="InterPro"/>
</dbReference>
<gene>
    <name evidence="12" type="ORF">NAEGRDRAFT_77878</name>
</gene>
<dbReference type="PANTHER" id="PTHR10853:SF0">
    <property type="entry name" value="PROTEIN PELOTA HOMOLOG"/>
    <property type="match status" value="1"/>
</dbReference>
<dbReference type="AlphaFoldDB" id="D2UZ11"/>
<dbReference type="STRING" id="5762.D2UZ11"/>
<evidence type="ECO:0000256" key="10">
    <source>
        <dbReference type="RuleBase" id="RU362019"/>
    </source>
</evidence>
<dbReference type="eggNOG" id="KOG2869">
    <property type="taxonomic scope" value="Eukaryota"/>
</dbReference>
<dbReference type="FunCoup" id="D2UZ11">
    <property type="interactions" value="393"/>
</dbReference>
<reference evidence="12 13" key="1">
    <citation type="journal article" date="2010" name="Cell">
        <title>The genome of Naegleria gruberi illuminates early eukaryotic versatility.</title>
        <authorList>
            <person name="Fritz-Laylin L.K."/>
            <person name="Prochnik S.E."/>
            <person name="Ginger M.L."/>
            <person name="Dacks J.B."/>
            <person name="Carpenter M.L."/>
            <person name="Field M.C."/>
            <person name="Kuo A."/>
            <person name="Paredez A."/>
            <person name="Chapman J."/>
            <person name="Pham J."/>
            <person name="Shu S."/>
            <person name="Neupane R."/>
            <person name="Cipriano M."/>
            <person name="Mancuso J."/>
            <person name="Tu H."/>
            <person name="Salamov A."/>
            <person name="Lindquist E."/>
            <person name="Shapiro H."/>
            <person name="Lucas S."/>
            <person name="Grigoriev I.V."/>
            <person name="Cande W.Z."/>
            <person name="Fulton C."/>
            <person name="Rokhsar D.S."/>
            <person name="Dawson S.C."/>
        </authorList>
    </citation>
    <scope>NUCLEOTIDE SEQUENCE [LARGE SCALE GENOMIC DNA]</scope>
    <source>
        <strain evidence="12 13">NEG-M</strain>
    </source>
</reference>
<dbReference type="GeneID" id="8858945"/>
<proteinExistence type="inferred from homology"/>
<dbReference type="OrthoDB" id="10249111at2759"/>
<keyword evidence="5 12" id="KW-0132">Cell division</keyword>
<dbReference type="SUPFAM" id="SSF55315">
    <property type="entry name" value="L30e-like"/>
    <property type="match status" value="1"/>
</dbReference>
<accession>D2UZ11</accession>
<dbReference type="GO" id="GO:0005737">
    <property type="term" value="C:cytoplasm"/>
    <property type="evidence" value="ECO:0007669"/>
    <property type="project" value="UniProtKB-SubCell"/>
</dbReference>
<organism evidence="13">
    <name type="scientific">Naegleria gruberi</name>
    <name type="common">Amoeba</name>
    <dbReference type="NCBI Taxonomy" id="5762"/>
    <lineage>
        <taxon>Eukaryota</taxon>
        <taxon>Discoba</taxon>
        <taxon>Heterolobosea</taxon>
        <taxon>Tetramitia</taxon>
        <taxon>Eutetramitia</taxon>
        <taxon>Vahlkampfiidae</taxon>
        <taxon>Naegleria</taxon>
    </lineage>
</organism>
<dbReference type="Gene3D" id="2.30.30.870">
    <property type="entry name" value="Pelota, domain A"/>
    <property type="match status" value="1"/>
</dbReference>
<dbReference type="FunFam" id="2.30.30.870:FF:000001">
    <property type="entry name" value="Protein pelota homolog"/>
    <property type="match status" value="1"/>
</dbReference>
<dbReference type="InterPro" id="IPR004405">
    <property type="entry name" value="TF_pelota"/>
</dbReference>
<dbReference type="GO" id="GO:0046872">
    <property type="term" value="F:metal ion binding"/>
    <property type="evidence" value="ECO:0007669"/>
    <property type="project" value="UniProtKB-KW"/>
</dbReference>
<evidence type="ECO:0000256" key="5">
    <source>
        <dbReference type="ARBA" id="ARBA00022618"/>
    </source>
</evidence>
<dbReference type="InterPro" id="IPR005142">
    <property type="entry name" value="eRF1_3"/>
</dbReference>
<evidence type="ECO:0000256" key="4">
    <source>
        <dbReference type="ARBA" id="ARBA00022490"/>
    </source>
</evidence>
<feature type="domain" description="eRF1/Pelota-like N-terminal" evidence="11">
    <location>
        <begin position="1"/>
        <end position="131"/>
    </location>
</feature>
<dbReference type="InterPro" id="IPR038069">
    <property type="entry name" value="Pelota/DOM34_N"/>
</dbReference>
<dbReference type="FunFam" id="3.30.420.60:FF:000004">
    <property type="entry name" value="Protein DOM34 homolog"/>
    <property type="match status" value="1"/>
</dbReference>
<evidence type="ECO:0000256" key="9">
    <source>
        <dbReference type="ARBA" id="ARBA00023306"/>
    </source>
</evidence>
<comment type="subcellular location">
    <subcellularLocation>
        <location evidence="2 10">Cytoplasm</location>
    </subcellularLocation>
</comment>
<dbReference type="Gene3D" id="3.30.420.60">
    <property type="entry name" value="eRF1 domain 2"/>
    <property type="match status" value="1"/>
</dbReference>
<dbReference type="GO" id="GO:0051301">
    <property type="term" value="P:cell division"/>
    <property type="evidence" value="ECO:0007669"/>
    <property type="project" value="UniProtKB-KW"/>
</dbReference>
<protein>
    <recommendedName>
        <fullName evidence="10">Protein pelota homolog</fullName>
    </recommendedName>
</protein>
<dbReference type="InParanoid" id="D2UZ11"/>
<keyword evidence="7" id="KW-0498">Mitosis</keyword>
<dbReference type="GO" id="GO:0070651">
    <property type="term" value="P:nonfunctional rRNA decay"/>
    <property type="evidence" value="ECO:0007669"/>
    <property type="project" value="TreeGrafter"/>
</dbReference>
<dbReference type="SUPFAM" id="SSF53137">
    <property type="entry name" value="Translational machinery components"/>
    <property type="match status" value="1"/>
</dbReference>
<dbReference type="Pfam" id="PF03465">
    <property type="entry name" value="eRF1_3"/>
    <property type="match status" value="1"/>
</dbReference>
<sequence length="389" mass="44188">MKLVKKDIAAKDGEGYVELIPEIDEDFWHMYHIIAINDRVRATTIRKVSKETNTGLVSNEKVKITITIAVEKIDFDPNGGSFRVSGKNISENKYIKLGQYHTFDLELNRKLSISKGRWDQVFLDRIEEATDMTKNADLGAVIMSEGKAHICIISQHMTLEKQKVEKSISKKRYSAEAHENDLGKFFEAIMRGIQQHFDFEIVKCVLLASPGFTNEQFFEYMVKTCQQKENKELLAHKDKFVRVHSNTGHLHSLKEVLQDESVMKRLADTKAVKEVKALEEFYTVLANDPNKAVYGPKHVMKAAEHDAIDTLLITDELFRSSGLKERTAFVRLCENVEKTNGKVFMCSAMHVAGVQLNNMTGIAAILRFPFTADEDSDDSDSDDSDEEEI</sequence>
<evidence type="ECO:0000313" key="12">
    <source>
        <dbReference type="EMBL" id="EFC50069.1"/>
    </source>
</evidence>
<dbReference type="FunFam" id="3.30.1330.30:FF:000008">
    <property type="entry name" value="Protein pelota homolog"/>
    <property type="match status" value="1"/>
</dbReference>
<comment type="function">
    <text evidence="10">Component of the Pelota-HBS1L complex, a complex that recognizes stalled ribosomes and triggers the No-Go Decay (NGD) pathway. In the Pelota-HBS1L complex, pelo recognizes ribosomes stalled at the 3' end of an mRNA and engages stalled ribosomes by destabilizing mRNA in the mRNA channel.</text>
</comment>
<dbReference type="GO" id="GO:0071025">
    <property type="term" value="P:RNA surveillance"/>
    <property type="evidence" value="ECO:0007669"/>
    <property type="project" value="InterPro"/>
</dbReference>
<dbReference type="Gene3D" id="3.30.1330.30">
    <property type="match status" value="1"/>
</dbReference>
<dbReference type="GO" id="GO:0006412">
    <property type="term" value="P:translation"/>
    <property type="evidence" value="ECO:0007669"/>
    <property type="project" value="UniProtKB-ARBA"/>
</dbReference>
<dbReference type="SUPFAM" id="SSF159065">
    <property type="entry name" value="Dom34/Pelota N-terminal domain-like"/>
    <property type="match status" value="1"/>
</dbReference>
<evidence type="ECO:0000256" key="3">
    <source>
        <dbReference type="ARBA" id="ARBA00009504"/>
    </source>
</evidence>
<dbReference type="RefSeq" id="XP_002682813.1">
    <property type="nucleotide sequence ID" value="XM_002682767.1"/>
</dbReference>
<evidence type="ECO:0000256" key="6">
    <source>
        <dbReference type="ARBA" id="ARBA00022723"/>
    </source>
</evidence>
<comment type="similarity">
    <text evidence="3 10">Belongs to the eukaryotic release factor 1 family. Pelota subfamily.</text>
</comment>
<dbReference type="InterPro" id="IPR005140">
    <property type="entry name" value="eRF1_Pelota-like_N"/>
</dbReference>
<dbReference type="EMBL" id="GG738846">
    <property type="protein sequence ID" value="EFC50069.1"/>
    <property type="molecule type" value="Genomic_DNA"/>
</dbReference>
<evidence type="ECO:0000313" key="13">
    <source>
        <dbReference type="Proteomes" id="UP000006671"/>
    </source>
</evidence>
<dbReference type="Pfam" id="PF03464">
    <property type="entry name" value="eRF1_2"/>
    <property type="match status" value="1"/>
</dbReference>
<evidence type="ECO:0000256" key="2">
    <source>
        <dbReference type="ARBA" id="ARBA00004496"/>
    </source>
</evidence>